<evidence type="ECO:0000313" key="6">
    <source>
        <dbReference type="Proteomes" id="UP001300261"/>
    </source>
</evidence>
<dbReference type="InterPro" id="IPR036388">
    <property type="entry name" value="WH-like_DNA-bd_sf"/>
</dbReference>
<feature type="domain" description="HTH marR-type" evidence="4">
    <location>
        <begin position="24"/>
        <end position="158"/>
    </location>
</feature>
<comment type="caution">
    <text evidence="5">The sequence shown here is derived from an EMBL/GenBank/DDBJ whole genome shotgun (WGS) entry which is preliminary data.</text>
</comment>
<keyword evidence="6" id="KW-1185">Reference proteome</keyword>
<accession>A0ABT3QV84</accession>
<dbReference type="InterPro" id="IPR000835">
    <property type="entry name" value="HTH_MarR-typ"/>
</dbReference>
<dbReference type="SMART" id="SM00347">
    <property type="entry name" value="HTH_MARR"/>
    <property type="match status" value="1"/>
</dbReference>
<gene>
    <name evidence="5" type="ORF">ON753_00220</name>
</gene>
<reference evidence="5 6" key="1">
    <citation type="journal article" date="2016" name="Int. J. Syst. Evol. Microbiol.">
        <title>Labrenzia salina sp. nov., isolated from the rhizosphere of the halophyte Arthrocnemum macrostachyum.</title>
        <authorList>
            <person name="Camacho M."/>
            <person name="Redondo-Gomez S."/>
            <person name="Rodriguez-Llorente I."/>
            <person name="Rohde M."/>
            <person name="Sproer C."/>
            <person name="Schumann P."/>
            <person name="Klenk H.P."/>
            <person name="Montero-Calasanz M.D.C."/>
        </authorList>
    </citation>
    <scope>NUCLEOTIDE SEQUENCE [LARGE SCALE GENOMIC DNA]</scope>
    <source>
        <strain evidence="5 6">DSM 29163</strain>
    </source>
</reference>
<protein>
    <submittedName>
        <fullName evidence="5">MarR family winged helix-turn-helix transcriptional regulator</fullName>
    </submittedName>
</protein>
<keyword evidence="3" id="KW-0804">Transcription</keyword>
<evidence type="ECO:0000256" key="3">
    <source>
        <dbReference type="ARBA" id="ARBA00023163"/>
    </source>
</evidence>
<sequence length="166" mass="19115">MDPMDEPVINANEPWDAQDDLPLNRFLTYRLSRVQAKLNAQSTRLLHRQAGLGVTQWRIIAHLGNADGPVRASEIKRFAAIDKGLFSRKLKELVEDDLVATGQDPHDQRVQKLHLTEKGRRLYESTLPVMQARQRSLRRQFDAEELRVLFTALDKLEEAAELTEFE</sequence>
<dbReference type="PANTHER" id="PTHR35790:SF4">
    <property type="entry name" value="HTH-TYPE TRANSCRIPTIONAL REGULATOR PCHR"/>
    <property type="match status" value="1"/>
</dbReference>
<evidence type="ECO:0000313" key="5">
    <source>
        <dbReference type="EMBL" id="MCX2720839.1"/>
    </source>
</evidence>
<dbReference type="Pfam" id="PF12802">
    <property type="entry name" value="MarR_2"/>
    <property type="match status" value="1"/>
</dbReference>
<keyword evidence="2" id="KW-0238">DNA-binding</keyword>
<dbReference type="InterPro" id="IPR036390">
    <property type="entry name" value="WH_DNA-bd_sf"/>
</dbReference>
<dbReference type="Proteomes" id="UP001300261">
    <property type="component" value="Unassembled WGS sequence"/>
</dbReference>
<dbReference type="PANTHER" id="PTHR35790">
    <property type="entry name" value="HTH-TYPE TRANSCRIPTIONAL REGULATOR PCHR"/>
    <property type="match status" value="1"/>
</dbReference>
<evidence type="ECO:0000256" key="1">
    <source>
        <dbReference type="ARBA" id="ARBA00023015"/>
    </source>
</evidence>
<evidence type="ECO:0000259" key="4">
    <source>
        <dbReference type="PROSITE" id="PS50995"/>
    </source>
</evidence>
<organism evidence="5 6">
    <name type="scientific">Roseibium salinum</name>
    <dbReference type="NCBI Taxonomy" id="1604349"/>
    <lineage>
        <taxon>Bacteria</taxon>
        <taxon>Pseudomonadati</taxon>
        <taxon>Pseudomonadota</taxon>
        <taxon>Alphaproteobacteria</taxon>
        <taxon>Hyphomicrobiales</taxon>
        <taxon>Stappiaceae</taxon>
        <taxon>Roseibium</taxon>
    </lineage>
</organism>
<evidence type="ECO:0000256" key="2">
    <source>
        <dbReference type="ARBA" id="ARBA00023125"/>
    </source>
</evidence>
<dbReference type="PROSITE" id="PS50995">
    <property type="entry name" value="HTH_MARR_2"/>
    <property type="match status" value="1"/>
</dbReference>
<dbReference type="Gene3D" id="1.10.10.10">
    <property type="entry name" value="Winged helix-like DNA-binding domain superfamily/Winged helix DNA-binding domain"/>
    <property type="match status" value="1"/>
</dbReference>
<keyword evidence="1" id="KW-0805">Transcription regulation</keyword>
<proteinExistence type="predicted"/>
<dbReference type="RefSeq" id="WP_265960538.1">
    <property type="nucleotide sequence ID" value="NZ_JAPEVI010000001.1"/>
</dbReference>
<dbReference type="SUPFAM" id="SSF46785">
    <property type="entry name" value="Winged helix' DNA-binding domain"/>
    <property type="match status" value="1"/>
</dbReference>
<dbReference type="EMBL" id="JAPEVI010000001">
    <property type="protein sequence ID" value="MCX2720839.1"/>
    <property type="molecule type" value="Genomic_DNA"/>
</dbReference>
<name>A0ABT3QV84_9HYPH</name>
<dbReference type="InterPro" id="IPR052067">
    <property type="entry name" value="Metal_resp_HTH_trans_reg"/>
</dbReference>